<evidence type="ECO:0000313" key="1">
    <source>
        <dbReference type="EMBL" id="QHU01919.1"/>
    </source>
</evidence>
<organism evidence="1">
    <name type="scientific">viral metagenome</name>
    <dbReference type="NCBI Taxonomy" id="1070528"/>
    <lineage>
        <taxon>unclassified sequences</taxon>
        <taxon>metagenomes</taxon>
        <taxon>organismal metagenomes</taxon>
    </lineage>
</organism>
<reference evidence="1" key="1">
    <citation type="journal article" date="2020" name="Nature">
        <title>Giant virus diversity and host interactions through global metagenomics.</title>
        <authorList>
            <person name="Schulz F."/>
            <person name="Roux S."/>
            <person name="Paez-Espino D."/>
            <person name="Jungbluth S."/>
            <person name="Walsh D.A."/>
            <person name="Denef V.J."/>
            <person name="McMahon K.D."/>
            <person name="Konstantinidis K.T."/>
            <person name="Eloe-Fadrosh E.A."/>
            <person name="Kyrpides N.C."/>
            <person name="Woyke T."/>
        </authorList>
    </citation>
    <scope>NUCLEOTIDE SEQUENCE</scope>
    <source>
        <strain evidence="1">GVMAG-M-3300025880-56</strain>
    </source>
</reference>
<accession>A0A6C0J8C1</accession>
<name>A0A6C0J8C1_9ZZZZ</name>
<sequence>MDVSRQILLLIDEFNDLNIKKNEFKAIVAKFNDKQQYIKMLIIGKYFNLENPENFLPSKELRQIENIVKGFVKNLK</sequence>
<proteinExistence type="predicted"/>
<dbReference type="EMBL" id="MN740350">
    <property type="protein sequence ID" value="QHU01919.1"/>
    <property type="molecule type" value="Genomic_DNA"/>
</dbReference>
<dbReference type="AlphaFoldDB" id="A0A6C0J8C1"/>
<protein>
    <submittedName>
        <fullName evidence="1">Uncharacterized protein</fullName>
    </submittedName>
</protein>